<gene>
    <name evidence="3" type="ORF">NCTC10717_00298</name>
</gene>
<accession>A0A380MIE7</accession>
<organism evidence="3 4">
    <name type="scientific">Suttonella indologenes</name>
    <dbReference type="NCBI Taxonomy" id="13276"/>
    <lineage>
        <taxon>Bacteria</taxon>
        <taxon>Pseudomonadati</taxon>
        <taxon>Pseudomonadota</taxon>
        <taxon>Gammaproteobacteria</taxon>
        <taxon>Cardiobacteriales</taxon>
        <taxon>Cardiobacteriaceae</taxon>
        <taxon>Suttonella</taxon>
    </lineage>
</organism>
<reference evidence="3 4" key="1">
    <citation type="submission" date="2018-06" db="EMBL/GenBank/DDBJ databases">
        <authorList>
            <consortium name="Pathogen Informatics"/>
            <person name="Doyle S."/>
        </authorList>
    </citation>
    <scope>NUCLEOTIDE SEQUENCE [LARGE SCALE GENOMIC DNA]</scope>
    <source>
        <strain evidence="3 4">NCTC10717</strain>
    </source>
</reference>
<keyword evidence="2" id="KW-0472">Membrane</keyword>
<proteinExistence type="predicted"/>
<dbReference type="EMBL" id="UHIA01000003">
    <property type="protein sequence ID" value="SUO91897.1"/>
    <property type="molecule type" value="Genomic_DNA"/>
</dbReference>
<dbReference type="Proteomes" id="UP000254575">
    <property type="component" value="Unassembled WGS sequence"/>
</dbReference>
<dbReference type="AlphaFoldDB" id="A0A380MIE7"/>
<evidence type="ECO:0000256" key="2">
    <source>
        <dbReference type="SAM" id="Phobius"/>
    </source>
</evidence>
<feature type="transmembrane region" description="Helical" evidence="2">
    <location>
        <begin position="118"/>
        <end position="137"/>
    </location>
</feature>
<evidence type="ECO:0000313" key="3">
    <source>
        <dbReference type="EMBL" id="SUO91897.1"/>
    </source>
</evidence>
<name>A0A380MIE7_9GAMM</name>
<keyword evidence="4" id="KW-1185">Reference proteome</keyword>
<feature type="region of interest" description="Disordered" evidence="1">
    <location>
        <begin position="215"/>
        <end position="273"/>
    </location>
</feature>
<feature type="compositionally biased region" description="Low complexity" evidence="1">
    <location>
        <begin position="257"/>
        <end position="266"/>
    </location>
</feature>
<keyword evidence="2" id="KW-0812">Transmembrane</keyword>
<protein>
    <submittedName>
        <fullName evidence="3">Uncharacterized protein</fullName>
    </submittedName>
</protein>
<evidence type="ECO:0000313" key="4">
    <source>
        <dbReference type="Proteomes" id="UP000254575"/>
    </source>
</evidence>
<sequence length="273" mass="28241">MPGLVGESGSFGFVRKDVLRFGPSVLEGGVAGHVGHQMFTGGLELVADQAEVEQEDPEVVLGALGVEIPLATGSGPAVERLGGDGEAELQVGLDPSRVEGRLEPAELHRAPIPDVVQVYPVVAVVVVMLGLAVVVAVPDAVESVAADAEGVENQRFLLVDDLGQVPQVPAVEGCGVDVDVNAALAVDLASDAADGPDHLLQLWDIVVTEHRADHLGPQMGRDAGQAADRGHSRQARSGREAAGHHLGERRLPRPRRGTAAGAGRVPVLNTPGH</sequence>
<keyword evidence="2" id="KW-1133">Transmembrane helix</keyword>
<evidence type="ECO:0000256" key="1">
    <source>
        <dbReference type="SAM" id="MobiDB-lite"/>
    </source>
</evidence>
<feature type="compositionally biased region" description="Basic and acidic residues" evidence="1">
    <location>
        <begin position="237"/>
        <end position="251"/>
    </location>
</feature>